<accession>A0A380W5Z0</accession>
<evidence type="ECO:0000256" key="1">
    <source>
        <dbReference type="SAM" id="Phobius"/>
    </source>
</evidence>
<organism evidence="2 3">
    <name type="scientific">Afipia felis</name>
    <name type="common">Cat scratch disease bacillus</name>
    <dbReference type="NCBI Taxonomy" id="1035"/>
    <lineage>
        <taxon>Bacteria</taxon>
        <taxon>Pseudomonadati</taxon>
        <taxon>Pseudomonadota</taxon>
        <taxon>Alphaproteobacteria</taxon>
        <taxon>Hyphomicrobiales</taxon>
        <taxon>Nitrobacteraceae</taxon>
        <taxon>Afipia</taxon>
    </lineage>
</organism>
<dbReference type="AlphaFoldDB" id="A0A380W5Z0"/>
<name>A0A380W5Z0_AFIFE</name>
<dbReference type="EMBL" id="UIGB01000001">
    <property type="protein sequence ID" value="SUU84374.1"/>
    <property type="molecule type" value="Genomic_DNA"/>
</dbReference>
<feature type="transmembrane region" description="Helical" evidence="1">
    <location>
        <begin position="20"/>
        <end position="44"/>
    </location>
</feature>
<dbReference type="OrthoDB" id="8252050at2"/>
<keyword evidence="1" id="KW-1133">Transmembrane helix</keyword>
<keyword evidence="1" id="KW-0812">Transmembrane</keyword>
<evidence type="ECO:0000313" key="3">
    <source>
        <dbReference type="Proteomes" id="UP000254343"/>
    </source>
</evidence>
<gene>
    <name evidence="2" type="ORF">NCTC12722_01563</name>
</gene>
<sequence>MTMAGPPRETSRSRPPRSRLPHSLAIALWTTGSIWAVAVAAYLLGADMELIVPLMVFGLLTGVAEWMTRGRDK</sequence>
<dbReference type="Proteomes" id="UP000254343">
    <property type="component" value="Unassembled WGS sequence"/>
</dbReference>
<protein>
    <submittedName>
        <fullName evidence="2">Uncharacterized protein</fullName>
    </submittedName>
</protein>
<reference evidence="2 3" key="1">
    <citation type="submission" date="2018-06" db="EMBL/GenBank/DDBJ databases">
        <authorList>
            <consortium name="Pathogen Informatics"/>
            <person name="Doyle S."/>
        </authorList>
    </citation>
    <scope>NUCLEOTIDE SEQUENCE [LARGE SCALE GENOMIC DNA]</scope>
    <source>
        <strain evidence="2 3">NCTC12722</strain>
    </source>
</reference>
<evidence type="ECO:0000313" key="2">
    <source>
        <dbReference type="EMBL" id="SUU84374.1"/>
    </source>
</evidence>
<keyword evidence="1" id="KW-0472">Membrane</keyword>
<proteinExistence type="predicted"/>
<feature type="transmembrane region" description="Helical" evidence="1">
    <location>
        <begin position="50"/>
        <end position="68"/>
    </location>
</feature>